<dbReference type="CDD" id="cd00293">
    <property type="entry name" value="USP-like"/>
    <property type="match status" value="1"/>
</dbReference>
<dbReference type="AlphaFoldDB" id="A0A239HZT0"/>
<dbReference type="Proteomes" id="UP000198432">
    <property type="component" value="Unassembled WGS sequence"/>
</dbReference>
<gene>
    <name evidence="3" type="ORF">SAMN06296052_11558</name>
</gene>
<dbReference type="PRINTS" id="PR01438">
    <property type="entry name" value="UNVRSLSTRESS"/>
</dbReference>
<dbReference type="PANTHER" id="PTHR46268">
    <property type="entry name" value="STRESS RESPONSE PROTEIN NHAX"/>
    <property type="match status" value="1"/>
</dbReference>
<sequence>MTQVIFKPLYNAHLYAHPGGAESKPIVKTLKLNVMPMKTFLVPTDFSDNSRRALAYACDLARRVDARVVVCHVYDKTSFLPGFNASEQQAYKEEAQQKLNDLIASANSEGVQTETLVRKGDTADEIAGAIEAYGVSLVVMATAGGKSFTKRVFGTTTEAIAKRGLCPVLALPESGTIKPIEHIVYAADFENGDQVTALQLVQLKELFNASLTFLHIKSKKQPDYIDDEYVKQGLLEQFPQAEIQFIEIANDDVAEGITRFVQENNTSLLAFTILHRHFLERVTHNSVSNKLLQNLNLPMLALPENGTLLDLKRQTDSETRRA</sequence>
<protein>
    <submittedName>
        <fullName evidence="3">Nucleotide-binding universal stress protein, UspA family</fullName>
    </submittedName>
</protein>
<evidence type="ECO:0000259" key="2">
    <source>
        <dbReference type="Pfam" id="PF00582"/>
    </source>
</evidence>
<dbReference type="Pfam" id="PF00582">
    <property type="entry name" value="Usp"/>
    <property type="match status" value="2"/>
</dbReference>
<proteinExistence type="inferred from homology"/>
<dbReference type="InterPro" id="IPR006015">
    <property type="entry name" value="Universal_stress_UspA"/>
</dbReference>
<name>A0A239HZT0_9BACT</name>
<organism evidence="3 4">
    <name type="scientific">Pontibacter ummariensis</name>
    <dbReference type="NCBI Taxonomy" id="1610492"/>
    <lineage>
        <taxon>Bacteria</taxon>
        <taxon>Pseudomonadati</taxon>
        <taxon>Bacteroidota</taxon>
        <taxon>Cytophagia</taxon>
        <taxon>Cytophagales</taxon>
        <taxon>Hymenobacteraceae</taxon>
        <taxon>Pontibacter</taxon>
    </lineage>
</organism>
<keyword evidence="4" id="KW-1185">Reference proteome</keyword>
<evidence type="ECO:0000313" key="3">
    <source>
        <dbReference type="EMBL" id="SNS86781.1"/>
    </source>
</evidence>
<reference evidence="4" key="1">
    <citation type="submission" date="2017-06" db="EMBL/GenBank/DDBJ databases">
        <authorList>
            <person name="Varghese N."/>
            <person name="Submissions S."/>
        </authorList>
    </citation>
    <scope>NUCLEOTIDE SEQUENCE [LARGE SCALE GENOMIC DNA]</scope>
    <source>
        <strain evidence="4">NKM1</strain>
    </source>
</reference>
<evidence type="ECO:0000313" key="4">
    <source>
        <dbReference type="Proteomes" id="UP000198432"/>
    </source>
</evidence>
<evidence type="ECO:0000256" key="1">
    <source>
        <dbReference type="ARBA" id="ARBA00008791"/>
    </source>
</evidence>
<accession>A0A239HZT0</accession>
<dbReference type="InterPro" id="IPR006016">
    <property type="entry name" value="UspA"/>
</dbReference>
<dbReference type="EMBL" id="FZOQ01000015">
    <property type="protein sequence ID" value="SNS86781.1"/>
    <property type="molecule type" value="Genomic_DNA"/>
</dbReference>
<dbReference type="SUPFAM" id="SSF52402">
    <property type="entry name" value="Adenine nucleotide alpha hydrolases-like"/>
    <property type="match status" value="2"/>
</dbReference>
<feature type="domain" description="UspA" evidence="2">
    <location>
        <begin position="181"/>
        <end position="302"/>
    </location>
</feature>
<dbReference type="PANTHER" id="PTHR46268:SF6">
    <property type="entry name" value="UNIVERSAL STRESS PROTEIN UP12"/>
    <property type="match status" value="1"/>
</dbReference>
<comment type="similarity">
    <text evidence="1">Belongs to the universal stress protein A family.</text>
</comment>
<feature type="domain" description="UspA" evidence="2">
    <location>
        <begin position="37"/>
        <end position="171"/>
    </location>
</feature>
<dbReference type="Gene3D" id="3.40.50.12370">
    <property type="match status" value="1"/>
</dbReference>
<dbReference type="OrthoDB" id="1522603at2"/>